<sequence length="175" mass="20352">MKQIEVDAGDVAKRKWTCQPPPPPPPPLPRGWAMMKPAAKAVTKSVTKQEIERFWKQKRMEEEDHLLAGLKAAARIRARRLTEEDYKRFEESLKHNRFKEEHTESNSDNEDDENKERRVGIKDWWTKSKYAYLNQPANETMDKPKRASTYIPNTCFYKPPSCTAAPNQAAYLGVF</sequence>
<comment type="caution">
    <text evidence="2">The sequence shown here is derived from an EMBL/GenBank/DDBJ whole genome shotgun (WGS) entry which is preliminary data.</text>
</comment>
<evidence type="ECO:0000313" key="2">
    <source>
        <dbReference type="EMBL" id="KAK9287192.1"/>
    </source>
</evidence>
<protein>
    <submittedName>
        <fullName evidence="2">Uncharacterized protein</fullName>
    </submittedName>
</protein>
<organism evidence="2 3">
    <name type="scientific">Liquidambar formosana</name>
    <name type="common">Formosan gum</name>
    <dbReference type="NCBI Taxonomy" id="63359"/>
    <lineage>
        <taxon>Eukaryota</taxon>
        <taxon>Viridiplantae</taxon>
        <taxon>Streptophyta</taxon>
        <taxon>Embryophyta</taxon>
        <taxon>Tracheophyta</taxon>
        <taxon>Spermatophyta</taxon>
        <taxon>Magnoliopsida</taxon>
        <taxon>eudicotyledons</taxon>
        <taxon>Gunneridae</taxon>
        <taxon>Pentapetalae</taxon>
        <taxon>Saxifragales</taxon>
        <taxon>Altingiaceae</taxon>
        <taxon>Liquidambar</taxon>
    </lineage>
</organism>
<gene>
    <name evidence="2" type="ORF">L1049_015604</name>
</gene>
<dbReference type="PANTHER" id="PTHR33872:SF7">
    <property type="entry name" value="OSJNBA0084K11.10-LIKE PROTEIN"/>
    <property type="match status" value="1"/>
</dbReference>
<reference evidence="2 3" key="1">
    <citation type="journal article" date="2024" name="Plant J.">
        <title>Genome sequences and population genomics reveal climatic adaptation and genomic divergence between two closely related sweetgum species.</title>
        <authorList>
            <person name="Xu W.Q."/>
            <person name="Ren C.Q."/>
            <person name="Zhang X.Y."/>
            <person name="Comes H.P."/>
            <person name="Liu X.H."/>
            <person name="Li Y.G."/>
            <person name="Kettle C.J."/>
            <person name="Jalonen R."/>
            <person name="Gaisberger H."/>
            <person name="Ma Y.Z."/>
            <person name="Qiu Y.X."/>
        </authorList>
    </citation>
    <scope>NUCLEOTIDE SEQUENCE [LARGE SCALE GENOMIC DNA]</scope>
    <source>
        <strain evidence="2">Hangzhou</strain>
    </source>
</reference>
<dbReference type="Proteomes" id="UP001415857">
    <property type="component" value="Unassembled WGS sequence"/>
</dbReference>
<name>A0AAP0S502_LIQFO</name>
<proteinExistence type="predicted"/>
<dbReference type="EMBL" id="JBBPBK010000004">
    <property type="protein sequence ID" value="KAK9287192.1"/>
    <property type="molecule type" value="Genomic_DNA"/>
</dbReference>
<keyword evidence="3" id="KW-1185">Reference proteome</keyword>
<feature type="compositionally biased region" description="Basic and acidic residues" evidence="1">
    <location>
        <begin position="92"/>
        <end position="105"/>
    </location>
</feature>
<dbReference type="AlphaFoldDB" id="A0AAP0S502"/>
<evidence type="ECO:0000256" key="1">
    <source>
        <dbReference type="SAM" id="MobiDB-lite"/>
    </source>
</evidence>
<feature type="region of interest" description="Disordered" evidence="1">
    <location>
        <begin position="92"/>
        <end position="116"/>
    </location>
</feature>
<evidence type="ECO:0000313" key="3">
    <source>
        <dbReference type="Proteomes" id="UP001415857"/>
    </source>
</evidence>
<dbReference type="PANTHER" id="PTHR33872">
    <property type="entry name" value="DNA POLYMERASE EPSILON CATALYTIC SUBUNIT A"/>
    <property type="match status" value="1"/>
</dbReference>
<feature type="region of interest" description="Disordered" evidence="1">
    <location>
        <begin position="1"/>
        <end position="31"/>
    </location>
</feature>
<feature type="compositionally biased region" description="Pro residues" evidence="1">
    <location>
        <begin position="19"/>
        <end position="29"/>
    </location>
</feature>
<accession>A0AAP0S502</accession>